<proteinExistence type="predicted"/>
<keyword evidence="3" id="KW-1185">Reference proteome</keyword>
<feature type="compositionally biased region" description="Low complexity" evidence="1">
    <location>
        <begin position="322"/>
        <end position="337"/>
    </location>
</feature>
<dbReference type="GO" id="GO:0055028">
    <property type="term" value="C:cortical microtubule"/>
    <property type="evidence" value="ECO:0000318"/>
    <property type="project" value="GO_Central"/>
</dbReference>
<evidence type="ECO:0000313" key="2">
    <source>
        <dbReference type="EMBL" id="EYU22568.1"/>
    </source>
</evidence>
<dbReference type="EMBL" id="KI632201">
    <property type="protein sequence ID" value="EYU22568.1"/>
    <property type="molecule type" value="Genomic_DNA"/>
</dbReference>
<feature type="region of interest" description="Disordered" evidence="1">
    <location>
        <begin position="884"/>
        <end position="934"/>
    </location>
</feature>
<evidence type="ECO:0000256" key="1">
    <source>
        <dbReference type="SAM" id="MobiDB-lite"/>
    </source>
</evidence>
<name>A0A022Q5R6_ERYGU</name>
<feature type="non-terminal residue" evidence="2">
    <location>
        <position position="934"/>
    </location>
</feature>
<feature type="region of interest" description="Disordered" evidence="1">
    <location>
        <begin position="1"/>
        <end position="29"/>
    </location>
</feature>
<dbReference type="eggNOG" id="ENOG502QTA9">
    <property type="taxonomic scope" value="Eukaryota"/>
</dbReference>
<feature type="region of interest" description="Disordered" evidence="1">
    <location>
        <begin position="696"/>
        <end position="724"/>
    </location>
</feature>
<protein>
    <submittedName>
        <fullName evidence="2">Uncharacterized protein</fullName>
    </submittedName>
</protein>
<gene>
    <name evidence="2" type="ORF">MIMGU_mgv1a019123mg</name>
</gene>
<feature type="compositionally biased region" description="Low complexity" evidence="1">
    <location>
        <begin position="701"/>
        <end position="721"/>
    </location>
</feature>
<evidence type="ECO:0000313" key="3">
    <source>
        <dbReference type="Proteomes" id="UP000030748"/>
    </source>
</evidence>
<organism evidence="2 3">
    <name type="scientific">Erythranthe guttata</name>
    <name type="common">Yellow monkey flower</name>
    <name type="synonym">Mimulus guttatus</name>
    <dbReference type="NCBI Taxonomy" id="4155"/>
    <lineage>
        <taxon>Eukaryota</taxon>
        <taxon>Viridiplantae</taxon>
        <taxon>Streptophyta</taxon>
        <taxon>Embryophyta</taxon>
        <taxon>Tracheophyta</taxon>
        <taxon>Spermatophyta</taxon>
        <taxon>Magnoliopsida</taxon>
        <taxon>eudicotyledons</taxon>
        <taxon>Gunneridae</taxon>
        <taxon>Pentapetalae</taxon>
        <taxon>asterids</taxon>
        <taxon>lamiids</taxon>
        <taxon>Lamiales</taxon>
        <taxon>Phrymaceae</taxon>
        <taxon>Erythranthe</taxon>
    </lineage>
</organism>
<sequence>MHESPTMRISPRREMRPEKHKRGRSLESGILHRKKEDDLALFNEVQNKEQDNFLLQSNDNFDDIFSIKSRFFSDYKLGISVRAQGESSDLLNGDGDKNDYDWLITPPETPLFRSLDDETREVNVEPRGRPRSQPVPNSQSPTMENGYRSGRRSASPKCLSPSPRSGSSTLQSRSRPFSTNHSSPPHTLSNPSPSRRQSPPALRSNSPTPRRMSGSPVKTSRGNSASPKTRAWESSIAEFSSEAPPNLRTSLNNRPASRNGRQSMSPTASRSVRSLSGHERDPFSFNGKSSFASCGDDDVSSSDRSAPRSIGAYPSYTNTAMSFSKKPAKSLSSSAPKRSLDLDRKGPPQNMFRPLLSSVPSSTFYAGKASGNHQSRTSMNSSITTSSNASSDQATGGAHGTEESEQNREDMTSDCVKGLYPDVDDEVFDMELADALVGDVENRIVEDSLSDGHEVLMEGYLQLCLECKGLEVNSIITSPLKIEMVGEKNTQDFVQSPEHGSLQATTSADEAGVDRLDNLASLSQHAHGDSGHNLTDMPIEERAFSTQQVVKPLTNGDSECAGISLLLTRSNSVKGRTVQSRSFTASNTSYDDFSYVRGSVNSMRSSIDHSSTSLSSSVDLGYSRQKEIQIHRQSSGHKSDLENYRYEMPAKHKRSVSSMSDASARTLQVPVITHGDSFQVITANVDKEFGEEISLDPREQSLASECTEAESSSTSTASELSGPLMNVCTEDNSVLSDLMPQDPASDHIQAEEDAIPSSCVDTVEIAEVPKTSSLGAISEIETENAGVVSANFHSDELEHNEAKTGTREEFGTSHLAHGVIEESRVLIEDTGETKPRSLTLEEATDAILFCNSIVHNLAYEAANIAIHNEILPIEVLRPIVKPVGKSDSEKRDNTRSRTVRKRNSKSQKAPTENRVQMDTKHPCNNGETDENSNP</sequence>
<dbReference type="AlphaFoldDB" id="A0A022Q5R6"/>
<feature type="compositionally biased region" description="Polar residues" evidence="1">
    <location>
        <begin position="216"/>
        <end position="227"/>
    </location>
</feature>
<dbReference type="STRING" id="4155.A0A022Q5R6"/>
<dbReference type="GO" id="GO:0043622">
    <property type="term" value="P:cortical microtubule organization"/>
    <property type="evidence" value="ECO:0000318"/>
    <property type="project" value="GO_Central"/>
</dbReference>
<feature type="compositionally biased region" description="Basic and acidic residues" evidence="1">
    <location>
        <begin position="884"/>
        <end position="895"/>
    </location>
</feature>
<dbReference type="Proteomes" id="UP000030748">
    <property type="component" value="Unassembled WGS sequence"/>
</dbReference>
<feature type="compositionally biased region" description="Polar residues" evidence="1">
    <location>
        <begin position="247"/>
        <end position="274"/>
    </location>
</feature>
<dbReference type="PANTHER" id="PTHR31949">
    <property type="entry name" value="GASTRIC MUCIN-LIKE PROTEIN"/>
    <property type="match status" value="1"/>
</dbReference>
<feature type="region of interest" description="Disordered" evidence="1">
    <location>
        <begin position="86"/>
        <end position="416"/>
    </location>
</feature>
<feature type="compositionally biased region" description="Polar residues" evidence="1">
    <location>
        <begin position="162"/>
        <end position="188"/>
    </location>
</feature>
<reference evidence="2 3" key="1">
    <citation type="journal article" date="2013" name="Proc. Natl. Acad. Sci. U.S.A.">
        <title>Fine-scale variation in meiotic recombination in Mimulus inferred from population shotgun sequencing.</title>
        <authorList>
            <person name="Hellsten U."/>
            <person name="Wright K.M."/>
            <person name="Jenkins J."/>
            <person name="Shu S."/>
            <person name="Yuan Y."/>
            <person name="Wessler S.R."/>
            <person name="Schmutz J."/>
            <person name="Willis J.H."/>
            <person name="Rokhsar D.S."/>
        </authorList>
    </citation>
    <scope>NUCLEOTIDE SEQUENCE [LARGE SCALE GENOMIC DNA]</scope>
    <source>
        <strain evidence="3">cv. DUN x IM62</strain>
    </source>
</reference>
<feature type="compositionally biased region" description="Basic and acidic residues" evidence="1">
    <location>
        <begin position="400"/>
        <end position="411"/>
    </location>
</feature>
<feature type="compositionally biased region" description="Basic and acidic residues" evidence="1">
    <location>
        <begin position="1"/>
        <end position="17"/>
    </location>
</feature>
<feature type="compositionally biased region" description="Basic and acidic residues" evidence="1">
    <location>
        <begin position="114"/>
        <end position="128"/>
    </location>
</feature>
<feature type="compositionally biased region" description="Low complexity" evidence="1">
    <location>
        <begin position="189"/>
        <end position="204"/>
    </location>
</feature>
<feature type="compositionally biased region" description="Low complexity" evidence="1">
    <location>
        <begin position="375"/>
        <end position="391"/>
    </location>
</feature>
<dbReference type="PANTHER" id="PTHR31949:SF3">
    <property type="entry name" value="RUN_FYVE DOMAIN PROTEIN"/>
    <property type="match status" value="1"/>
</dbReference>
<feature type="compositionally biased region" description="Polar residues" evidence="1">
    <location>
        <begin position="134"/>
        <end position="143"/>
    </location>
</feature>
<accession>A0A022Q5R6</accession>